<comment type="caution">
    <text evidence="1">The sequence shown here is derived from an EMBL/GenBank/DDBJ whole genome shotgun (WGS) entry which is preliminary data.</text>
</comment>
<evidence type="ECO:0000313" key="2">
    <source>
        <dbReference type="Proteomes" id="UP000240009"/>
    </source>
</evidence>
<proteinExistence type="predicted"/>
<organism evidence="1 2">
    <name type="scientific">Blastopirellula marina</name>
    <dbReference type="NCBI Taxonomy" id="124"/>
    <lineage>
        <taxon>Bacteria</taxon>
        <taxon>Pseudomonadati</taxon>
        <taxon>Planctomycetota</taxon>
        <taxon>Planctomycetia</taxon>
        <taxon>Pirellulales</taxon>
        <taxon>Pirellulaceae</taxon>
        <taxon>Blastopirellula</taxon>
    </lineage>
</organism>
<dbReference type="EMBL" id="PUIA01000016">
    <property type="protein sequence ID" value="PQO38887.1"/>
    <property type="molecule type" value="Genomic_DNA"/>
</dbReference>
<sequence>MAKNTKIQWCDDTANPIMGCLGCELFPKPVKVTNAIDRKLQEAGYQWPSGKAYELLDVIIDMAWKALSEEQRDPEFGLLPGVTTSSIYHARDVVGQEIAKLLDEDAAKLVVETIERQLTCYAAILHLNRGRNLFSPERQMINGYAPMFESPTPFAGRLEKAACSKSLVCQERPGKPWLNDLPRLIFVSDMGDAFSRQDDFDFLREEVEWIASSKGRRHLWLWLTKRPQAMASFAKQLGGFPENVCAMTTVTSAKSLYRIDKLRQVDAGMRGLSVEPLWESIADKIDLSGIDWVIVGGESDRKRKSEPFALEWAIELRDRCREQGVAFFVKQLGSRPMQGGQPLKLKDSHGGDWSEWPEELRIRKMPKCFWDYRSTSAAWSQDAKHLAAIDSDWG</sequence>
<gene>
    <name evidence="1" type="ORF">C5Y96_03170</name>
</gene>
<dbReference type="RefSeq" id="WP_105350086.1">
    <property type="nucleotide sequence ID" value="NZ_PUIA01000016.1"/>
</dbReference>
<reference evidence="1 2" key="1">
    <citation type="submission" date="2018-02" db="EMBL/GenBank/DDBJ databases">
        <title>Comparative genomes isolates from brazilian mangrove.</title>
        <authorList>
            <person name="Araujo J.E."/>
            <person name="Taketani R.G."/>
            <person name="Silva M.C.P."/>
            <person name="Loureco M.V."/>
            <person name="Andreote F.D."/>
        </authorList>
    </citation>
    <scope>NUCLEOTIDE SEQUENCE [LARGE SCALE GENOMIC DNA]</scope>
    <source>
        <strain evidence="1 2">HEX-2 MGV</strain>
    </source>
</reference>
<dbReference type="Proteomes" id="UP000240009">
    <property type="component" value="Unassembled WGS sequence"/>
</dbReference>
<dbReference type="InterPro" id="IPR011101">
    <property type="entry name" value="DUF5131"/>
</dbReference>
<dbReference type="AlphaFoldDB" id="A0A2S8G373"/>
<evidence type="ECO:0000313" key="1">
    <source>
        <dbReference type="EMBL" id="PQO38887.1"/>
    </source>
</evidence>
<dbReference type="Pfam" id="PF07505">
    <property type="entry name" value="DUF5131"/>
    <property type="match status" value="1"/>
</dbReference>
<accession>A0A2S8G373</accession>
<dbReference type="OrthoDB" id="9787478at2"/>
<name>A0A2S8G373_9BACT</name>
<evidence type="ECO:0008006" key="3">
    <source>
        <dbReference type="Google" id="ProtNLM"/>
    </source>
</evidence>
<protein>
    <recommendedName>
        <fullName evidence="3">DUF5131 domain-containing protein</fullName>
    </recommendedName>
</protein>